<dbReference type="SMART" id="SM00086">
    <property type="entry name" value="PAC"/>
    <property type="match status" value="2"/>
</dbReference>
<feature type="domain" description="GGDEF" evidence="4">
    <location>
        <begin position="541"/>
        <end position="674"/>
    </location>
</feature>
<feature type="domain" description="PAC" evidence="3">
    <location>
        <begin position="455"/>
        <end position="509"/>
    </location>
</feature>
<dbReference type="NCBIfam" id="TIGR00229">
    <property type="entry name" value="sensory_box"/>
    <property type="match status" value="2"/>
</dbReference>
<dbReference type="SMART" id="SM00091">
    <property type="entry name" value="PAS"/>
    <property type="match status" value="2"/>
</dbReference>
<dbReference type="Proteomes" id="UP001196980">
    <property type="component" value="Unassembled WGS sequence"/>
</dbReference>
<evidence type="ECO:0000256" key="1">
    <source>
        <dbReference type="SAM" id="Phobius"/>
    </source>
</evidence>
<keyword evidence="6" id="KW-1185">Reference proteome</keyword>
<name>A0ABS6S0S2_9BACT</name>
<dbReference type="PROSITE" id="PS50887">
    <property type="entry name" value="GGDEF"/>
    <property type="match status" value="1"/>
</dbReference>
<gene>
    <name evidence="5" type="ORF">HWQ67_12725</name>
</gene>
<dbReference type="PANTHER" id="PTHR46663:SF3">
    <property type="entry name" value="SLL0267 PROTEIN"/>
    <property type="match status" value="1"/>
</dbReference>
<dbReference type="InterPro" id="IPR000160">
    <property type="entry name" value="GGDEF_dom"/>
</dbReference>
<dbReference type="CDD" id="cd01949">
    <property type="entry name" value="GGDEF"/>
    <property type="match status" value="1"/>
</dbReference>
<comment type="caution">
    <text evidence="5">The sequence shown here is derived from an EMBL/GenBank/DDBJ whole genome shotgun (WGS) entry which is preliminary data.</text>
</comment>
<evidence type="ECO:0000259" key="4">
    <source>
        <dbReference type="PROSITE" id="PS50887"/>
    </source>
</evidence>
<evidence type="ECO:0000313" key="5">
    <source>
        <dbReference type="EMBL" id="MBV6342450.1"/>
    </source>
</evidence>
<dbReference type="RefSeq" id="WP_218253069.1">
    <property type="nucleotide sequence ID" value="NZ_JABXWD010000258.1"/>
</dbReference>
<dbReference type="PANTHER" id="PTHR46663">
    <property type="entry name" value="DIGUANYLATE CYCLASE DGCT-RELATED"/>
    <property type="match status" value="1"/>
</dbReference>
<feature type="transmembrane region" description="Helical" evidence="1">
    <location>
        <begin position="6"/>
        <end position="28"/>
    </location>
</feature>
<feature type="transmembrane region" description="Helical" evidence="1">
    <location>
        <begin position="190"/>
        <end position="213"/>
    </location>
</feature>
<keyword evidence="1" id="KW-1133">Transmembrane helix</keyword>
<feature type="domain" description="PAS" evidence="2">
    <location>
        <begin position="254"/>
        <end position="313"/>
    </location>
</feature>
<feature type="domain" description="PAS" evidence="2">
    <location>
        <begin position="391"/>
        <end position="430"/>
    </location>
</feature>
<dbReference type="InterPro" id="IPR000700">
    <property type="entry name" value="PAS-assoc_C"/>
</dbReference>
<dbReference type="InterPro" id="IPR013656">
    <property type="entry name" value="PAS_4"/>
</dbReference>
<dbReference type="SMART" id="SM00267">
    <property type="entry name" value="GGDEF"/>
    <property type="match status" value="1"/>
</dbReference>
<dbReference type="Pfam" id="PF13426">
    <property type="entry name" value="PAS_9"/>
    <property type="match status" value="1"/>
</dbReference>
<proteinExistence type="predicted"/>
<organism evidence="5 6">
    <name type="scientific">Candidatus Magnetobacterium casense</name>
    <dbReference type="NCBI Taxonomy" id="1455061"/>
    <lineage>
        <taxon>Bacteria</taxon>
        <taxon>Pseudomonadati</taxon>
        <taxon>Nitrospirota</taxon>
        <taxon>Thermodesulfovibrionia</taxon>
        <taxon>Thermodesulfovibrionales</taxon>
        <taxon>Candidatus Magnetobacteriaceae</taxon>
        <taxon>Candidatus Magnetobacterium</taxon>
    </lineage>
</organism>
<dbReference type="EMBL" id="JABXWD010000258">
    <property type="protein sequence ID" value="MBV6342450.1"/>
    <property type="molecule type" value="Genomic_DNA"/>
</dbReference>
<protein>
    <submittedName>
        <fullName evidence="5">Diguanylate cyclase</fullName>
    </submittedName>
</protein>
<dbReference type="InterPro" id="IPR052163">
    <property type="entry name" value="DGC-Regulatory_Protein"/>
</dbReference>
<accession>A0ABS6S0S2</accession>
<feature type="domain" description="PAC" evidence="3">
    <location>
        <begin position="335"/>
        <end position="387"/>
    </location>
</feature>
<dbReference type="InterPro" id="IPR047347">
    <property type="entry name" value="YvaQ-like_sensor"/>
</dbReference>
<dbReference type="InterPro" id="IPR024478">
    <property type="entry name" value="HlyB_4HB_MCP"/>
</dbReference>
<sequence length="681" mass="77521">MKSNYRFYVIVAAGFIVFLSMMVLLISIGHMGLDNNYKELDKIISVSSVKMNLAQDMRYLIRNEAVLVRNALLDDANRVEEIQRISDNRQRYDKTKDNLILLSDGDRQASVLIDQISRDDQVVRLLWDKAIGYAQEGNTQEGYRILVNEVRPIQRNWLTILDKLVAIEKTGAKQDYRMAHEVYIHTKDQLTIVGVLTVLLGIVIAAVVTTGLARPLKAVIAERTAVLEVVNEQLRGEVFMRQRIEEDLRLTMKESREVKQMVEGIMHGITDEIFLITRDYRIMWANESALSKYGHSLSEIVGKFCYEVTHQKENPCGVLNDPCVFDELQAGVKSRTVEHVHTDRDGRRSLVEVTVYPIVDERGDVNRVVHVSRDITERVKMQEQVMILFAAVEHSPVAVVITDITGKIEYVNPQFTQMTRYKLDEVAGKTPAVLKSGKHPPEFYRELWHTILAGKVWHGSMCNKRKDGELYWEDQSISPIKNQSGQITHFVAVKTDDTERKRTEDQLYHMANYDALTDLPNRTLFYERLGEVLKISKRYEHQFAIMFVDLDNFKTINDVYGHDAGDQLLKEAAGRLRGCVRTSDTVARMGGDEFTVILSRISKAEDSVLIADYIIEALTRPFSIAGNDCFIGMSIGISVFPSDGDDVEVLVANADIAMYQVKSSGKNGYRFYSTLDDDLKI</sequence>
<dbReference type="PROSITE" id="PS50113">
    <property type="entry name" value="PAC"/>
    <property type="match status" value="2"/>
</dbReference>
<dbReference type="Pfam" id="PF00990">
    <property type="entry name" value="GGDEF"/>
    <property type="match status" value="1"/>
</dbReference>
<dbReference type="CDD" id="cd00130">
    <property type="entry name" value="PAS"/>
    <property type="match status" value="2"/>
</dbReference>
<dbReference type="Pfam" id="PF12729">
    <property type="entry name" value="4HB_MCP_1"/>
    <property type="match status" value="1"/>
</dbReference>
<evidence type="ECO:0000259" key="3">
    <source>
        <dbReference type="PROSITE" id="PS50113"/>
    </source>
</evidence>
<dbReference type="NCBIfam" id="TIGR00254">
    <property type="entry name" value="GGDEF"/>
    <property type="match status" value="1"/>
</dbReference>
<dbReference type="CDD" id="cd19411">
    <property type="entry name" value="MCP2201-like_sensor"/>
    <property type="match status" value="1"/>
</dbReference>
<evidence type="ECO:0000259" key="2">
    <source>
        <dbReference type="PROSITE" id="PS50112"/>
    </source>
</evidence>
<dbReference type="InterPro" id="IPR000014">
    <property type="entry name" value="PAS"/>
</dbReference>
<dbReference type="PROSITE" id="PS50112">
    <property type="entry name" value="PAS"/>
    <property type="match status" value="2"/>
</dbReference>
<reference evidence="5 6" key="1">
    <citation type="journal article" date="2020" name="J Geophys Res Biogeosci">
        <title>Magnetotaxis as an Adaptation to Enable Bacterial Shuttling of Microbial Sulfur and Sulfur Cycling Across Aquatic Oxic#Anoxic Interfaces.</title>
        <authorList>
            <person name="Li J."/>
            <person name="Liu P."/>
            <person name="Wang J."/>
            <person name="Roberts A.P."/>
            <person name="Pan Y."/>
        </authorList>
    </citation>
    <scope>NUCLEOTIDE SEQUENCE [LARGE SCALE GENOMIC DNA]</scope>
    <source>
        <strain evidence="5 6">MYR-1_YQ</strain>
    </source>
</reference>
<evidence type="ECO:0000313" key="6">
    <source>
        <dbReference type="Proteomes" id="UP001196980"/>
    </source>
</evidence>
<dbReference type="InterPro" id="IPR001610">
    <property type="entry name" value="PAC"/>
</dbReference>
<keyword evidence="1" id="KW-0812">Transmembrane</keyword>
<keyword evidence="1" id="KW-0472">Membrane</keyword>
<dbReference type="Pfam" id="PF08448">
    <property type="entry name" value="PAS_4"/>
    <property type="match status" value="1"/>
</dbReference>